<dbReference type="Proteomes" id="UP000253961">
    <property type="component" value="Unassembled WGS sequence"/>
</dbReference>
<sequence>MKKTLSTWMLISMVTLLCAQEIKTDLIGKKMSAIIKMEELMKSKVYTSDHDIIVPGGMAMPIMYIRTEKDIPNLIIEYTFDKKDSTIRRVQYEWDVRNFEKSDHMVKPLAFDQALIAKYNTLVEQLTLLYGPGTTKGDLTDLSKIEQQGGLQRTDHWTVNNQFQIQLYTAITNYYRSNGMVTYIPTHRIRLYLREISNPVK</sequence>
<evidence type="ECO:0000256" key="1">
    <source>
        <dbReference type="SAM" id="SignalP"/>
    </source>
</evidence>
<evidence type="ECO:0000313" key="3">
    <source>
        <dbReference type="Proteomes" id="UP000253961"/>
    </source>
</evidence>
<dbReference type="OrthoDB" id="759000at2"/>
<keyword evidence="3" id="KW-1185">Reference proteome</keyword>
<accession>A0A369PP66</accession>
<gene>
    <name evidence="2" type="ORF">DU508_22030</name>
</gene>
<reference evidence="2 3" key="1">
    <citation type="submission" date="2018-07" db="EMBL/GenBank/DDBJ databases">
        <title>Pedobacter sp. nov., isolated from soil.</title>
        <authorList>
            <person name="Zhou L.Y."/>
            <person name="Du Z.J."/>
        </authorList>
    </citation>
    <scope>NUCLEOTIDE SEQUENCE [LARGE SCALE GENOMIC DNA]</scope>
    <source>
        <strain evidence="2 3">JDX94</strain>
    </source>
</reference>
<dbReference type="RefSeq" id="WP_115404827.1">
    <property type="nucleotide sequence ID" value="NZ_QPKV01000014.1"/>
</dbReference>
<dbReference type="EMBL" id="QPKV01000014">
    <property type="protein sequence ID" value="RDC54401.1"/>
    <property type="molecule type" value="Genomic_DNA"/>
</dbReference>
<proteinExistence type="predicted"/>
<feature type="signal peptide" evidence="1">
    <location>
        <begin position="1"/>
        <end position="19"/>
    </location>
</feature>
<evidence type="ECO:0000313" key="2">
    <source>
        <dbReference type="EMBL" id="RDC54401.1"/>
    </source>
</evidence>
<comment type="caution">
    <text evidence="2">The sequence shown here is derived from an EMBL/GenBank/DDBJ whole genome shotgun (WGS) entry which is preliminary data.</text>
</comment>
<evidence type="ECO:0008006" key="4">
    <source>
        <dbReference type="Google" id="ProtNLM"/>
    </source>
</evidence>
<keyword evidence="1" id="KW-0732">Signal</keyword>
<organism evidence="2 3">
    <name type="scientific">Pedobacter chinensis</name>
    <dbReference type="NCBI Taxonomy" id="2282421"/>
    <lineage>
        <taxon>Bacteria</taxon>
        <taxon>Pseudomonadati</taxon>
        <taxon>Bacteroidota</taxon>
        <taxon>Sphingobacteriia</taxon>
        <taxon>Sphingobacteriales</taxon>
        <taxon>Sphingobacteriaceae</taxon>
        <taxon>Pedobacter</taxon>
    </lineage>
</organism>
<dbReference type="AlphaFoldDB" id="A0A369PP66"/>
<name>A0A369PP66_9SPHI</name>
<protein>
    <recommendedName>
        <fullName evidence="4">DUF4294 domain-containing protein</fullName>
    </recommendedName>
</protein>
<feature type="chain" id="PRO_5016737743" description="DUF4294 domain-containing protein" evidence="1">
    <location>
        <begin position="20"/>
        <end position="201"/>
    </location>
</feature>